<evidence type="ECO:0000313" key="6">
    <source>
        <dbReference type="Proteomes" id="UP001561046"/>
    </source>
</evidence>
<feature type="chain" id="PRO_5046161546" evidence="4">
    <location>
        <begin position="45"/>
        <end position="274"/>
    </location>
</feature>
<evidence type="ECO:0000256" key="1">
    <source>
        <dbReference type="ARBA" id="ARBA00010634"/>
    </source>
</evidence>
<evidence type="ECO:0000256" key="3">
    <source>
        <dbReference type="SAM" id="MobiDB-lite"/>
    </source>
</evidence>
<keyword evidence="6" id="KW-1185">Reference proteome</keyword>
<keyword evidence="2 4" id="KW-0732">Signal</keyword>
<organism evidence="5 6">
    <name type="scientific">Comamonas guangdongensis</name>
    <dbReference type="NCBI Taxonomy" id="510515"/>
    <lineage>
        <taxon>Bacteria</taxon>
        <taxon>Pseudomonadati</taxon>
        <taxon>Pseudomonadota</taxon>
        <taxon>Betaproteobacteria</taxon>
        <taxon>Burkholderiales</taxon>
        <taxon>Comamonadaceae</taxon>
        <taxon>Comamonas</taxon>
    </lineage>
</organism>
<proteinExistence type="inferred from homology"/>
<evidence type="ECO:0000256" key="4">
    <source>
        <dbReference type="SAM" id="SignalP"/>
    </source>
</evidence>
<accession>A0ABV3ZR77</accession>
<comment type="caution">
    <text evidence="5">The sequence shown here is derived from an EMBL/GenBank/DDBJ whole genome shotgun (WGS) entry which is preliminary data.</text>
</comment>
<dbReference type="PANTHER" id="PTHR30035">
    <property type="entry name" value="LIPOPROTEIN VACJ-RELATED"/>
    <property type="match status" value="1"/>
</dbReference>
<dbReference type="EMBL" id="JBFYGN010000003">
    <property type="protein sequence ID" value="MEX8191840.1"/>
    <property type="molecule type" value="Genomic_DNA"/>
</dbReference>
<sequence>MIMTTRPYTQQPAAQAGAKTRLLRGGALLAGVAAAALLSGCATTAGGSAGAANPADPYESFNRSIYSFNEGVDKAVFKPVATAYQTVTPRVAREGVTNFFDNLGDAWSFVNNLLQGQGEGAYNSMVRFTVNSVFGIGGLFDVASEAGIERRKQDFGQTLGRWGVPTGPYLVVPFWGPSTVRDTAGLVVDAYGYPVTKVDDVSVRNSLYALRFVNIRANYLKASETLDEVALDKYSLTRDVYLRSRIGGAVSGGDGRLENYDDDDAGKLPPESGK</sequence>
<evidence type="ECO:0000313" key="5">
    <source>
        <dbReference type="EMBL" id="MEX8191840.1"/>
    </source>
</evidence>
<keyword evidence="5" id="KW-0449">Lipoprotein</keyword>
<comment type="similarity">
    <text evidence="1">Belongs to the MlaA family.</text>
</comment>
<feature type="region of interest" description="Disordered" evidence="3">
    <location>
        <begin position="253"/>
        <end position="274"/>
    </location>
</feature>
<dbReference type="RefSeq" id="WP_369337062.1">
    <property type="nucleotide sequence ID" value="NZ_JBFYGN010000003.1"/>
</dbReference>
<protein>
    <submittedName>
        <fullName evidence="5">VacJ family lipoprotein</fullName>
    </submittedName>
</protein>
<dbReference type="Proteomes" id="UP001561046">
    <property type="component" value="Unassembled WGS sequence"/>
</dbReference>
<dbReference type="Pfam" id="PF04333">
    <property type="entry name" value="MlaA"/>
    <property type="match status" value="1"/>
</dbReference>
<name>A0ABV3ZR77_9BURK</name>
<reference evidence="5 6" key="1">
    <citation type="journal article" date="2013" name="Int. J. Syst. Evol. Microbiol.">
        <title>Comamonas guangdongensis sp. nov., isolated from subterranean forest sediment, and emended description of the genus Comamonas.</title>
        <authorList>
            <person name="Zhang J."/>
            <person name="Wang Y."/>
            <person name="Zhou S."/>
            <person name="Wu C."/>
            <person name="He J."/>
            <person name="Li F."/>
        </authorList>
    </citation>
    <scope>NUCLEOTIDE SEQUENCE [LARGE SCALE GENOMIC DNA]</scope>
    <source>
        <strain evidence="5 6">CCTCC AB2011133</strain>
    </source>
</reference>
<dbReference type="InterPro" id="IPR007428">
    <property type="entry name" value="MlaA"/>
</dbReference>
<dbReference type="PRINTS" id="PR01805">
    <property type="entry name" value="VACJLIPOPROT"/>
</dbReference>
<gene>
    <name evidence="5" type="ORF">AB6724_03185</name>
</gene>
<dbReference type="PANTHER" id="PTHR30035:SF3">
    <property type="entry name" value="INTERMEMBRANE PHOSPHOLIPID TRANSPORT SYSTEM LIPOPROTEIN MLAA"/>
    <property type="match status" value="1"/>
</dbReference>
<evidence type="ECO:0000256" key="2">
    <source>
        <dbReference type="ARBA" id="ARBA00022729"/>
    </source>
</evidence>
<feature type="signal peptide" evidence="4">
    <location>
        <begin position="1"/>
        <end position="44"/>
    </location>
</feature>